<organism evidence="1 2">
    <name type="scientific">Dreissena polymorpha</name>
    <name type="common">Zebra mussel</name>
    <name type="synonym">Mytilus polymorpha</name>
    <dbReference type="NCBI Taxonomy" id="45954"/>
    <lineage>
        <taxon>Eukaryota</taxon>
        <taxon>Metazoa</taxon>
        <taxon>Spiralia</taxon>
        <taxon>Lophotrochozoa</taxon>
        <taxon>Mollusca</taxon>
        <taxon>Bivalvia</taxon>
        <taxon>Autobranchia</taxon>
        <taxon>Heteroconchia</taxon>
        <taxon>Euheterodonta</taxon>
        <taxon>Imparidentia</taxon>
        <taxon>Neoheterodontei</taxon>
        <taxon>Myida</taxon>
        <taxon>Dreissenoidea</taxon>
        <taxon>Dreissenidae</taxon>
        <taxon>Dreissena</taxon>
    </lineage>
</organism>
<evidence type="ECO:0000313" key="2">
    <source>
        <dbReference type="Proteomes" id="UP000828390"/>
    </source>
</evidence>
<accession>A0A9D4M8J3</accession>
<gene>
    <name evidence="1" type="ORF">DPMN_034388</name>
</gene>
<dbReference type="Proteomes" id="UP000828390">
    <property type="component" value="Unassembled WGS sequence"/>
</dbReference>
<evidence type="ECO:0000313" key="1">
    <source>
        <dbReference type="EMBL" id="KAH3871194.1"/>
    </source>
</evidence>
<reference evidence="1" key="2">
    <citation type="submission" date="2020-11" db="EMBL/GenBank/DDBJ databases">
        <authorList>
            <person name="McCartney M.A."/>
            <person name="Auch B."/>
            <person name="Kono T."/>
            <person name="Mallez S."/>
            <person name="Becker A."/>
            <person name="Gohl D.M."/>
            <person name="Silverstein K.A.T."/>
            <person name="Koren S."/>
            <person name="Bechman K.B."/>
            <person name="Herman A."/>
            <person name="Abrahante J.E."/>
            <person name="Garbe J."/>
        </authorList>
    </citation>
    <scope>NUCLEOTIDE SEQUENCE</scope>
    <source>
        <strain evidence="1">Duluth1</strain>
        <tissue evidence="1">Whole animal</tissue>
    </source>
</reference>
<protein>
    <submittedName>
        <fullName evidence="1">Uncharacterized protein</fullName>
    </submittedName>
</protein>
<comment type="caution">
    <text evidence="1">The sequence shown here is derived from an EMBL/GenBank/DDBJ whole genome shotgun (WGS) entry which is preliminary data.</text>
</comment>
<dbReference type="EMBL" id="JAIWYP010000002">
    <property type="protein sequence ID" value="KAH3871194.1"/>
    <property type="molecule type" value="Genomic_DNA"/>
</dbReference>
<reference evidence="1" key="1">
    <citation type="journal article" date="2019" name="bioRxiv">
        <title>The Genome of the Zebra Mussel, Dreissena polymorpha: A Resource for Invasive Species Research.</title>
        <authorList>
            <person name="McCartney M.A."/>
            <person name="Auch B."/>
            <person name="Kono T."/>
            <person name="Mallez S."/>
            <person name="Zhang Y."/>
            <person name="Obille A."/>
            <person name="Becker A."/>
            <person name="Abrahante J.E."/>
            <person name="Garbe J."/>
            <person name="Badalamenti J.P."/>
            <person name="Herman A."/>
            <person name="Mangelson H."/>
            <person name="Liachko I."/>
            <person name="Sullivan S."/>
            <person name="Sone E.D."/>
            <person name="Koren S."/>
            <person name="Silverstein K.A.T."/>
            <person name="Beckman K.B."/>
            <person name="Gohl D.M."/>
        </authorList>
    </citation>
    <scope>NUCLEOTIDE SEQUENCE</scope>
    <source>
        <strain evidence="1">Duluth1</strain>
        <tissue evidence="1">Whole animal</tissue>
    </source>
</reference>
<name>A0A9D4M8J3_DREPO</name>
<sequence length="81" mass="9157">MINAIIPRMQESLLCNPVKPVYGMALEEHLRCTNRDIAQVIEACVCYLLECGIEEEVYISLALGKQGLMHVQKMIAEANHR</sequence>
<keyword evidence="2" id="KW-1185">Reference proteome</keyword>
<dbReference type="AlphaFoldDB" id="A0A9D4M8J3"/>
<proteinExistence type="predicted"/>